<protein>
    <submittedName>
        <fullName evidence="1">Uncharacterized protein</fullName>
    </submittedName>
</protein>
<sequence>MPGQPRTVWVYEGCCACVLFVWVKSSFVRAHSVCLSCLSLFLSPKILIFFSDWSIFPCSSSKSDVSVGVPVCFR</sequence>
<organism evidence="1">
    <name type="scientific">Arundo donax</name>
    <name type="common">Giant reed</name>
    <name type="synonym">Donax arundinaceus</name>
    <dbReference type="NCBI Taxonomy" id="35708"/>
    <lineage>
        <taxon>Eukaryota</taxon>
        <taxon>Viridiplantae</taxon>
        <taxon>Streptophyta</taxon>
        <taxon>Embryophyta</taxon>
        <taxon>Tracheophyta</taxon>
        <taxon>Spermatophyta</taxon>
        <taxon>Magnoliopsida</taxon>
        <taxon>Liliopsida</taxon>
        <taxon>Poales</taxon>
        <taxon>Poaceae</taxon>
        <taxon>PACMAD clade</taxon>
        <taxon>Arundinoideae</taxon>
        <taxon>Arundineae</taxon>
        <taxon>Arundo</taxon>
    </lineage>
</organism>
<name>A0A0A9GU77_ARUDO</name>
<dbReference type="EMBL" id="GBRH01171795">
    <property type="protein sequence ID" value="JAE26101.1"/>
    <property type="molecule type" value="Transcribed_RNA"/>
</dbReference>
<proteinExistence type="predicted"/>
<reference evidence="1" key="2">
    <citation type="journal article" date="2015" name="Data Brief">
        <title>Shoot transcriptome of the giant reed, Arundo donax.</title>
        <authorList>
            <person name="Barrero R.A."/>
            <person name="Guerrero F.D."/>
            <person name="Moolhuijzen P."/>
            <person name="Goolsby J.A."/>
            <person name="Tidwell J."/>
            <person name="Bellgard S.E."/>
            <person name="Bellgard M.I."/>
        </authorList>
    </citation>
    <scope>NUCLEOTIDE SEQUENCE</scope>
    <source>
        <tissue evidence="1">Shoot tissue taken approximately 20 cm above the soil surface</tissue>
    </source>
</reference>
<evidence type="ECO:0000313" key="1">
    <source>
        <dbReference type="EMBL" id="JAE26101.1"/>
    </source>
</evidence>
<reference evidence="1" key="1">
    <citation type="submission" date="2014-09" db="EMBL/GenBank/DDBJ databases">
        <authorList>
            <person name="Magalhaes I.L.F."/>
            <person name="Oliveira U."/>
            <person name="Santos F.R."/>
            <person name="Vidigal T.H.D.A."/>
            <person name="Brescovit A.D."/>
            <person name="Santos A.J."/>
        </authorList>
    </citation>
    <scope>NUCLEOTIDE SEQUENCE</scope>
    <source>
        <tissue evidence="1">Shoot tissue taken approximately 20 cm above the soil surface</tissue>
    </source>
</reference>
<dbReference type="AlphaFoldDB" id="A0A0A9GU77"/>
<accession>A0A0A9GU77</accession>